<keyword evidence="1" id="KW-0285">Flavoprotein</keyword>
<reference evidence="6" key="1">
    <citation type="submission" date="2016-10" db="EMBL/GenBank/DDBJ databases">
        <authorList>
            <person name="Varghese N."/>
            <person name="Submissions S."/>
        </authorList>
    </citation>
    <scope>NUCLEOTIDE SEQUENCE [LARGE SCALE GENOMIC DNA]</scope>
    <source>
        <strain evidence="6">Mob M</strain>
    </source>
</reference>
<name>A0A1I4R8P3_9EURY</name>
<dbReference type="PANTHER" id="PTHR43106">
    <property type="entry name" value="DEHYDROGENASE-RELATED"/>
    <property type="match status" value="1"/>
</dbReference>
<evidence type="ECO:0000259" key="3">
    <source>
        <dbReference type="Pfam" id="PF00890"/>
    </source>
</evidence>
<sequence length="471" mass="51317">MISDLTSGNAVIDFDVIIVGAGPAGLFAAYELAELCLKVLVIDSGKDIDKRYCPMSSVSSCDHCTPCSILCGVGGAGAYSDGTLNLRPDIGGDLSEFTGDDESAWELVDYVDSIYLKYGAPQKVYSATGKDAEMLKRRAASAGARFIDIDQRHIGSDNSTILIASMKDDLVSKGISFLLGSKVTDIIVEDEKCRGVRLGDKSIRSKYTLLAPGRVGYEWMNCLVSRHSIRYSYSGVDIGVRVEVPSVIMDPVTKINHDPKFHIYTRRYDDHVRTFCTNEHGFVVKEEYEGFVATNGHSMHSKVSENTNFAFLVHVELTHPMENTIKYGRSVAKLATTIGGGRPVIQRLGDLKRGRRSTSSRIARNAVVNTLKDVTPGDISMALPHRMVMDIIEGLEVLSMIIPGVDSDCTLLYAPEVKFYSLKIDVDHTMQTNIPSLFVAGDGAGLSRDLINSSATGVLAARGIAFHVNKK</sequence>
<gene>
    <name evidence="5" type="ORF">SAMN04488696_1416</name>
</gene>
<dbReference type="GO" id="GO:0016491">
    <property type="term" value="F:oxidoreductase activity"/>
    <property type="evidence" value="ECO:0007669"/>
    <property type="project" value="UniProtKB-KW"/>
</dbReference>
<evidence type="ECO:0000256" key="2">
    <source>
        <dbReference type="ARBA" id="ARBA00023002"/>
    </source>
</evidence>
<dbReference type="Proteomes" id="UP000198535">
    <property type="component" value="Unassembled WGS sequence"/>
</dbReference>
<evidence type="ECO:0000313" key="6">
    <source>
        <dbReference type="Proteomes" id="UP000198535"/>
    </source>
</evidence>
<feature type="domain" description="FAD-dependent protein C-terminal" evidence="4">
    <location>
        <begin position="238"/>
        <end position="417"/>
    </location>
</feature>
<keyword evidence="6" id="KW-1185">Reference proteome</keyword>
<dbReference type="InterPro" id="IPR028348">
    <property type="entry name" value="FAD-binding_protein"/>
</dbReference>
<dbReference type="Gene3D" id="3.50.50.60">
    <property type="entry name" value="FAD/NAD(P)-binding domain"/>
    <property type="match status" value="2"/>
</dbReference>
<dbReference type="PRINTS" id="PR00368">
    <property type="entry name" value="FADPNR"/>
</dbReference>
<organism evidence="5 6">
    <name type="scientific">Methanolobus profundi</name>
    <dbReference type="NCBI Taxonomy" id="487685"/>
    <lineage>
        <taxon>Archaea</taxon>
        <taxon>Methanobacteriati</taxon>
        <taxon>Methanobacteriota</taxon>
        <taxon>Stenosarchaea group</taxon>
        <taxon>Methanomicrobia</taxon>
        <taxon>Methanosarcinales</taxon>
        <taxon>Methanosarcinaceae</taxon>
        <taxon>Methanolobus</taxon>
    </lineage>
</organism>
<dbReference type="Pfam" id="PF21688">
    <property type="entry name" value="FAD-depend_C"/>
    <property type="match status" value="1"/>
</dbReference>
<proteinExistence type="predicted"/>
<dbReference type="RefSeq" id="WP_394328921.1">
    <property type="nucleotide sequence ID" value="NZ_FOUJ01000002.1"/>
</dbReference>
<dbReference type="SUPFAM" id="SSF51905">
    <property type="entry name" value="FAD/NAD(P)-binding domain"/>
    <property type="match status" value="1"/>
</dbReference>
<dbReference type="Pfam" id="PF00890">
    <property type="entry name" value="FAD_binding_2"/>
    <property type="match status" value="1"/>
</dbReference>
<dbReference type="EMBL" id="FOUJ01000002">
    <property type="protein sequence ID" value="SFM48320.1"/>
    <property type="molecule type" value="Genomic_DNA"/>
</dbReference>
<dbReference type="InterPro" id="IPR036188">
    <property type="entry name" value="FAD/NAD-bd_sf"/>
</dbReference>
<evidence type="ECO:0000259" key="4">
    <source>
        <dbReference type="Pfam" id="PF21688"/>
    </source>
</evidence>
<protein>
    <submittedName>
        <fullName evidence="5">Uncharacterized protein</fullName>
    </submittedName>
</protein>
<dbReference type="STRING" id="487685.SAMN04488696_1416"/>
<feature type="domain" description="FAD-dependent oxidoreductase 2 FAD-binding" evidence="3">
    <location>
        <begin position="15"/>
        <end position="46"/>
    </location>
</feature>
<dbReference type="InterPro" id="IPR049516">
    <property type="entry name" value="FAD-depend_C"/>
</dbReference>
<keyword evidence="2" id="KW-0560">Oxidoreductase</keyword>
<dbReference type="PANTHER" id="PTHR43106:SF1">
    <property type="entry name" value="DEHYDROGENASE-RELATED"/>
    <property type="match status" value="1"/>
</dbReference>
<evidence type="ECO:0000313" key="5">
    <source>
        <dbReference type="EMBL" id="SFM48320.1"/>
    </source>
</evidence>
<evidence type="ECO:0000256" key="1">
    <source>
        <dbReference type="ARBA" id="ARBA00022630"/>
    </source>
</evidence>
<dbReference type="AlphaFoldDB" id="A0A1I4R8P3"/>
<dbReference type="InterPro" id="IPR003953">
    <property type="entry name" value="FAD-dep_OxRdtase_2_FAD-bd"/>
</dbReference>
<dbReference type="PIRSF" id="PIRSF038984">
    <property type="entry name" value="FAD_binding_protein"/>
    <property type="match status" value="1"/>
</dbReference>
<accession>A0A1I4R8P3</accession>